<dbReference type="PANTHER" id="PTHR13298:SF11">
    <property type="entry name" value="RAPAMYCIN-INSENSITIVE COMPANION OF MTOR"/>
    <property type="match status" value="1"/>
</dbReference>
<accession>A0A504Y7K2</accession>
<dbReference type="GO" id="GO:0038203">
    <property type="term" value="P:TORC2 signaling"/>
    <property type="evidence" value="ECO:0007669"/>
    <property type="project" value="TreeGrafter"/>
</dbReference>
<dbReference type="SMART" id="SM01308">
    <property type="entry name" value="RICTOR_N"/>
    <property type="match status" value="1"/>
</dbReference>
<name>A0A504Y7K2_FASGI</name>
<dbReference type="GO" id="GO:0031932">
    <property type="term" value="C:TORC2 complex"/>
    <property type="evidence" value="ECO:0007669"/>
    <property type="project" value="InterPro"/>
</dbReference>
<dbReference type="InterPro" id="IPR028268">
    <property type="entry name" value="Pianissimo_fam"/>
</dbReference>
<keyword evidence="4" id="KW-1185">Reference proteome</keyword>
<protein>
    <recommendedName>
        <fullName evidence="2">Rapamycin-insensitive companion of mTOR N-terminal domain-containing protein</fullName>
    </recommendedName>
</protein>
<feature type="region of interest" description="Disordered" evidence="1">
    <location>
        <begin position="633"/>
        <end position="656"/>
    </location>
</feature>
<dbReference type="STRING" id="46835.A0A504Y7K2"/>
<evidence type="ECO:0000256" key="1">
    <source>
        <dbReference type="SAM" id="MobiDB-lite"/>
    </source>
</evidence>
<dbReference type="OrthoDB" id="6258953at2759"/>
<evidence type="ECO:0000259" key="2">
    <source>
        <dbReference type="SMART" id="SM01308"/>
    </source>
</evidence>
<dbReference type="PANTHER" id="PTHR13298">
    <property type="entry name" value="CYTOSOLIC REGULATOR PIANISSIMO"/>
    <property type="match status" value="1"/>
</dbReference>
<reference evidence="3 4" key="1">
    <citation type="submission" date="2019-04" db="EMBL/GenBank/DDBJ databases">
        <title>Annotation for the trematode Fasciola gigantica.</title>
        <authorList>
            <person name="Choi Y.-J."/>
        </authorList>
    </citation>
    <scope>NUCLEOTIDE SEQUENCE [LARGE SCALE GENOMIC DNA]</scope>
    <source>
        <strain evidence="3">Uganda_cow_1</strain>
    </source>
</reference>
<dbReference type="InterPro" id="IPR028267">
    <property type="entry name" value="Pianissimo_N"/>
</dbReference>
<gene>
    <name evidence="3" type="ORF">FGIG_07303</name>
</gene>
<dbReference type="Pfam" id="PF14664">
    <property type="entry name" value="RICTOR_N"/>
    <property type="match status" value="2"/>
</dbReference>
<dbReference type="Proteomes" id="UP000316759">
    <property type="component" value="Unassembled WGS sequence"/>
</dbReference>
<organism evidence="3 4">
    <name type="scientific">Fasciola gigantica</name>
    <name type="common">Giant liver fluke</name>
    <dbReference type="NCBI Taxonomy" id="46835"/>
    <lineage>
        <taxon>Eukaryota</taxon>
        <taxon>Metazoa</taxon>
        <taxon>Spiralia</taxon>
        <taxon>Lophotrochozoa</taxon>
        <taxon>Platyhelminthes</taxon>
        <taxon>Trematoda</taxon>
        <taxon>Digenea</taxon>
        <taxon>Plagiorchiida</taxon>
        <taxon>Echinostomata</taxon>
        <taxon>Echinostomatoidea</taxon>
        <taxon>Fasciolidae</taxon>
        <taxon>Fasciola</taxon>
    </lineage>
</organism>
<evidence type="ECO:0000313" key="4">
    <source>
        <dbReference type="Proteomes" id="UP000316759"/>
    </source>
</evidence>
<proteinExistence type="predicted"/>
<dbReference type="EMBL" id="SUNJ01013158">
    <property type="protein sequence ID" value="TPP57472.1"/>
    <property type="molecule type" value="Genomic_DNA"/>
</dbReference>
<evidence type="ECO:0000313" key="3">
    <source>
        <dbReference type="EMBL" id="TPP57472.1"/>
    </source>
</evidence>
<sequence length="1524" mass="165022">MGLPCFETFPRAASPDRIRELLGVRPVLPSSSDPRHSLDIIDDTVSAAPSPPGCLTSSSLVSGVGERQLFLRLAYHLVRVAPHLLPYSIIQALAAPCLRAGRFQAAGGVSIDPLGRPPDALHRFPAPEAARPVALGMLPRHLAAGCDQIRIPSENETNPITSDVALRTCLLILAELVILAPEHVAMISDIKATAVSPLECESRNSTQLDDPSTLKRKDSVIVQALMSAFASCSTMDCIHPTRIQEAVLLALLSLLNHTDTARFFPVTQIAKFFVPFTSAVANNFSPRTMFDTYPTYMSCAKTCLTMMFRSWSGLFYFLHDGLPCLQTLMYTLAVSSEMRNQILDLLFGLFPDLPKPHPSTKDIDPAILGLSEALANCAPTTLPVVQVNLPCSADGHSMSTRFRSGSRVDRTHGPSVLVRRRSPPTAWDIQGGFVAAEGLRVFPRPASVSPGLDLMDSYSALLLATLIQAGLYEGLIGAISDSNQVVSVRAGLLLGLLAYRASTLLPHNHPAAQRLHHCGLLRSGSGVNQLSVVWLERVHRVMRAHDLRHARPASLVLAPIHSPFLECLARQSRTTPTQSNILDDVLPSADNANPNRKDPCEQLSNVLTETCDRFLHRLMDFFTPTFTGNSKSTDRLVATSGRSSSIPNTFPAKKSHVKEPVGANKNFNHNTGTFTTSAALFQPKDQVGSLTRGPRSLTALAATYGTTESLVSSAFPSTDVSSTSTNLASLPFTWPHSSAAGVLIAGLIPHLALYPQNSEPGQLLSRFLSATQETFERSLPPVTDSATADTDSSSSWDADQTALFSATQLAESCSGLIILALGRLTSSDAGESRLEGSELCATFHRILLPTGSDVRTGQKTSLLHAKGEILSRHCKILLSSLDFTRPGRLGHQLLTAAVNGATKYFNVAYAREVDSRLWSLFTGPIGNSTGKSWNLWTMGTNQNGTHQLYSMPLFACFARHFARTSAPMDADSDAEPDMVSDTYLQNPPGLHCNQRDVFHFDETVSPCVGVSDSVTPSDVYLPPALVSNHSGTWTGEVVGNYWSCPLPRHPYGCLAEHTAGMELMLERGDLDTLIHTLQAAEFYWTTPPPASAPNLRSTGPNFAPSAKTTRPSIMEVKGALWALAHVGSATCGQAWMAKQPSLISLYIQIATEGRCMGLRALRFSEPGNMAFPLGPIACPESDDSDSRDSFAHSTSLRRAICLPADVQILGHLADGKLYSITGTNNVVFEMPTGADIATADANSDPLLAVAHRLSFVHIAAAAQKTLHKCEATDLSNSQSENSTNSASMYAPGYGAEVSVNSSTSKCVKKGEKSCSIHSNPQLMNNGHSSEVYVPPPRVICSSANPHTDEIQLNGCQLRSRPHPTELMNLDSVSVPFDHYCLSPKCKQHSFRSQPDRSRWFSQLMDVITGLLANVLSVNHELALNQLVEAARTAQRTEDSTLPELPELEESHPSRTGRLFDACVYTEVANLLQDYSFSLEARSKIQSAFLNLDLYGLFPDTNQAVAILERYVADFEPVSVVFNNN</sequence>
<feature type="region of interest" description="Disordered" evidence="1">
    <location>
        <begin position="579"/>
        <end position="600"/>
    </location>
</feature>
<feature type="domain" description="Rapamycin-insensitive companion of mTOR N-terminal" evidence="2">
    <location>
        <begin position="38"/>
        <end position="506"/>
    </location>
</feature>
<comment type="caution">
    <text evidence="3">The sequence shown here is derived from an EMBL/GenBank/DDBJ whole genome shotgun (WGS) entry which is preliminary data.</text>
</comment>